<proteinExistence type="predicted"/>
<dbReference type="EMBL" id="JAAAMJ010000006">
    <property type="protein sequence ID" value="NDV87206.1"/>
    <property type="molecule type" value="Genomic_DNA"/>
</dbReference>
<gene>
    <name evidence="3" type="ORF">GTW51_10885</name>
</gene>
<dbReference type="PANTHER" id="PTHR46928">
    <property type="entry name" value="MESENCHYME-SPECIFIC CELL SURFACE GLYCOPROTEIN"/>
    <property type="match status" value="1"/>
</dbReference>
<evidence type="ECO:0000259" key="2">
    <source>
        <dbReference type="Pfam" id="PF13449"/>
    </source>
</evidence>
<keyword evidence="1" id="KW-0732">Signal</keyword>
<dbReference type="Gene3D" id="2.130.10.10">
    <property type="entry name" value="YVTN repeat-like/Quinoprotein amine dehydrogenase"/>
    <property type="match status" value="1"/>
</dbReference>
<dbReference type="InterPro" id="IPR011044">
    <property type="entry name" value="Quino_amine_DH_bsu"/>
</dbReference>
<feature type="domain" description="Phytase-like" evidence="2">
    <location>
        <begin position="450"/>
        <end position="710"/>
    </location>
</feature>
<evidence type="ECO:0000313" key="4">
    <source>
        <dbReference type="Proteomes" id="UP000476332"/>
    </source>
</evidence>
<dbReference type="InterPro" id="IPR015943">
    <property type="entry name" value="WD40/YVTN_repeat-like_dom_sf"/>
</dbReference>
<name>A0A6L9MHQ2_9HYPH</name>
<dbReference type="AlphaFoldDB" id="A0A6L9MHQ2"/>
<dbReference type="InterPro" id="IPR027372">
    <property type="entry name" value="Phytase-like_dom"/>
</dbReference>
<keyword evidence="4" id="KW-1185">Reference proteome</keyword>
<feature type="signal peptide" evidence="1">
    <location>
        <begin position="1"/>
        <end position="27"/>
    </location>
</feature>
<protein>
    <submittedName>
        <fullName evidence="3">Alkaline phosphatase</fullName>
    </submittedName>
</protein>
<dbReference type="Pfam" id="PF13449">
    <property type="entry name" value="Phytase-like"/>
    <property type="match status" value="1"/>
</dbReference>
<evidence type="ECO:0000256" key="1">
    <source>
        <dbReference type="SAM" id="SignalP"/>
    </source>
</evidence>
<dbReference type="RefSeq" id="WP_163043943.1">
    <property type="nucleotide sequence ID" value="NZ_JAAAMJ010000006.1"/>
</dbReference>
<feature type="chain" id="PRO_5026776478" evidence="1">
    <location>
        <begin position="28"/>
        <end position="727"/>
    </location>
</feature>
<dbReference type="SUPFAM" id="SSF63829">
    <property type="entry name" value="Calcium-dependent phosphotriesterase"/>
    <property type="match status" value="1"/>
</dbReference>
<evidence type="ECO:0000313" key="3">
    <source>
        <dbReference type="EMBL" id="NDV87206.1"/>
    </source>
</evidence>
<accession>A0A6L9MHQ2</accession>
<comment type="caution">
    <text evidence="3">The sequence shown here is derived from an EMBL/GenBank/DDBJ whole genome shotgun (WGS) entry which is preliminary data.</text>
</comment>
<dbReference type="Proteomes" id="UP000476332">
    <property type="component" value="Unassembled WGS sequence"/>
</dbReference>
<organism evidence="3 4">
    <name type="scientific">Aurantimonas aggregata</name>
    <dbReference type="NCBI Taxonomy" id="2047720"/>
    <lineage>
        <taxon>Bacteria</taxon>
        <taxon>Pseudomonadati</taxon>
        <taxon>Pseudomonadota</taxon>
        <taxon>Alphaproteobacteria</taxon>
        <taxon>Hyphomicrobiales</taxon>
        <taxon>Aurantimonadaceae</taxon>
        <taxon>Aurantimonas</taxon>
    </lineage>
</organism>
<reference evidence="3 4" key="1">
    <citation type="submission" date="2020-01" db="EMBL/GenBank/DDBJ databases">
        <title>Genomes of bacteria type strains.</title>
        <authorList>
            <person name="Chen J."/>
            <person name="Zhu S."/>
            <person name="Chen J."/>
        </authorList>
    </citation>
    <scope>NUCLEOTIDE SEQUENCE [LARGE SCALE GENOMIC DNA]</scope>
    <source>
        <strain evidence="3 4">KCTC 52919</strain>
    </source>
</reference>
<dbReference type="SUPFAM" id="SSF50969">
    <property type="entry name" value="YVTN repeat-like/Quinoprotein amine dehydrogenase"/>
    <property type="match status" value="1"/>
</dbReference>
<dbReference type="PANTHER" id="PTHR46928:SF1">
    <property type="entry name" value="MESENCHYME-SPECIFIC CELL SURFACE GLYCOPROTEIN"/>
    <property type="match status" value="1"/>
</dbReference>
<dbReference type="InterPro" id="IPR052956">
    <property type="entry name" value="Mesenchyme-surface_protein"/>
</dbReference>
<sequence>MSRLATSPLAIALLASSVLAGSGAALADPVFNRIASFPVASNLPADMPAETETSSEIITASQDGNMLIYSDSPAGGIGMIDITDPRAPKPAGFMAMEGEPTSVAVAGPDVLVGVNTSENFTAPSGRLAVVDLATKTETASCDLGGQPDSVAVAKDGAYAAVAIENERDEDLNDGAIPQMPAGNVVIFKLTDGVPDCASMVTVDLTGLAEIAPTDPEPEYVDFNDAGEIVLSLQENNHFVIIDAATGEVTTHFSAGTVTLEGIDTEDDGKLEFTGSQADVKREPDTVQWIDNDRFISANEGDYEGGSRSFTVWNKDGTVAYESGAALEYELIRAGHYPDKRSDAKGGEPEGLEVATFDDVSYAFVLSERGSAVGVYRLGEGDPEFMQLLPSGIAPEGAIAIPSRNLLVTSNEADLVEDGGARSHVMIFERAEGEQAYPTIVSDDQDGAPVGWGALSGLAADPEDASRLYAVSDSFYENQPAMFTIDASAKPARITAKTVITRDGQPAEKLDLEGIAPAADGGFWLANEGDAEKEIPHQLLRVDADGTIVEEVPFPEALVDGATRFGAEGVTMDGDTLWVAIQREWKDDPKGAVKLLAYDTASKQWSAVHYPLESAEAGWVGLSEITAHGDHLYVLERDNQIGAAAKLKKLYRVAKADLAPAAIGGDLPTVTKEEVHDFIPDLKANGGYVVDKIEGFTVSADGTGYAVTDNDGVDDSSGETLFFPIGKM</sequence>